<evidence type="ECO:0000313" key="2">
    <source>
        <dbReference type="Proteomes" id="UP000259273"/>
    </source>
</evidence>
<sequence length="266" mass="29606">MTVTDKAPVKLRIPRQDLTTFSHFPLTGADAAEWASGLPVTSAREVAQTLVIILGELNRVVLPAAERYAVLEAIRPNMNVAVASLSRKVINQPLVMPDEPRQLAELSDQLLGLASTAYTLVAVHALRDRDTLVGVNPARLMCEALQRAIDLTAGKIFQHFLLYQPGENRAWQTLHQLYHLAERQHLTRLRVDDGHEGITTVQATWLRPLLLSCCKPNQVRQGDLIAMFRCLLEWGGEAETSEDEEALFAVDIDADQPPTYAKSPRF</sequence>
<feature type="non-terminal residue" evidence="1">
    <location>
        <position position="266"/>
    </location>
</feature>
<comment type="caution">
    <text evidence="1">The sequence shown here is derived from an EMBL/GenBank/DDBJ whole genome shotgun (WGS) entry which is preliminary data.</text>
</comment>
<evidence type="ECO:0000313" key="1">
    <source>
        <dbReference type="EMBL" id="HAN27377.1"/>
    </source>
</evidence>
<dbReference type="Proteomes" id="UP000259273">
    <property type="component" value="Unassembled WGS sequence"/>
</dbReference>
<dbReference type="AlphaFoldDB" id="A0A3C1KL18"/>
<dbReference type="EMBL" id="DMND01000093">
    <property type="protein sequence ID" value="HAN27377.1"/>
    <property type="molecule type" value="Genomic_DNA"/>
</dbReference>
<protein>
    <submittedName>
        <fullName evidence="1">GTPase</fullName>
    </submittedName>
</protein>
<accession>A0A3C1KL18</accession>
<name>A0A3C1KL18_9GAMM</name>
<dbReference type="STRING" id="1121937.GCA_000423125_02919"/>
<gene>
    <name evidence="1" type="ORF">DCP75_06605</name>
</gene>
<organism evidence="1 2">
    <name type="scientific">Haliea salexigens</name>
    <dbReference type="NCBI Taxonomy" id="287487"/>
    <lineage>
        <taxon>Bacteria</taxon>
        <taxon>Pseudomonadati</taxon>
        <taxon>Pseudomonadota</taxon>
        <taxon>Gammaproteobacteria</taxon>
        <taxon>Cellvibrionales</taxon>
        <taxon>Halieaceae</taxon>
        <taxon>Haliea</taxon>
    </lineage>
</organism>
<reference evidence="1 2" key="1">
    <citation type="journal article" date="2018" name="Nat. Biotechnol.">
        <title>A standardized bacterial taxonomy based on genome phylogeny substantially revises the tree of life.</title>
        <authorList>
            <person name="Parks D.H."/>
            <person name="Chuvochina M."/>
            <person name="Waite D.W."/>
            <person name="Rinke C."/>
            <person name="Skarshewski A."/>
            <person name="Chaumeil P.A."/>
            <person name="Hugenholtz P."/>
        </authorList>
    </citation>
    <scope>NUCLEOTIDE SEQUENCE [LARGE SCALE GENOMIC DNA]</scope>
    <source>
        <strain evidence="1">UBA9158</strain>
    </source>
</reference>
<proteinExistence type="predicted"/>